<feature type="domain" description="Flagellin N-terminal" evidence="6">
    <location>
        <begin position="4"/>
        <end position="142"/>
    </location>
</feature>
<dbReference type="GO" id="GO:0005198">
    <property type="term" value="F:structural molecule activity"/>
    <property type="evidence" value="ECO:0007669"/>
    <property type="project" value="InterPro"/>
</dbReference>
<dbReference type="GeneID" id="89598356"/>
<proteinExistence type="inferred from homology"/>
<dbReference type="GO" id="GO:0009424">
    <property type="term" value="C:bacterial-type flagellum hook"/>
    <property type="evidence" value="ECO:0007669"/>
    <property type="project" value="InterPro"/>
</dbReference>
<evidence type="ECO:0000313" key="7">
    <source>
        <dbReference type="EMBL" id="PHZ28959.1"/>
    </source>
</evidence>
<evidence type="ECO:0000256" key="1">
    <source>
        <dbReference type="ARBA" id="ARBA00004365"/>
    </source>
</evidence>
<dbReference type="Proteomes" id="UP000229378">
    <property type="component" value="Unassembled WGS sequence"/>
</dbReference>
<evidence type="ECO:0000256" key="4">
    <source>
        <dbReference type="ARBA" id="ARBA00022525"/>
    </source>
</evidence>
<keyword evidence="7" id="KW-0969">Cilium</keyword>
<evidence type="ECO:0000313" key="8">
    <source>
        <dbReference type="Proteomes" id="UP000229378"/>
    </source>
</evidence>
<dbReference type="RefSeq" id="WP_032896462.1">
    <property type="nucleotide sequence ID" value="NZ_CABHPT010000036.1"/>
</dbReference>
<dbReference type="EMBL" id="PEHN01000002">
    <property type="protein sequence ID" value="PHZ28959.1"/>
    <property type="molecule type" value="Genomic_DNA"/>
</dbReference>
<keyword evidence="7" id="KW-0282">Flagellum</keyword>
<comment type="subcellular location">
    <subcellularLocation>
        <location evidence="1">Bacterial flagellum</location>
    </subcellularLocation>
    <subcellularLocation>
        <location evidence="2">Secreted</location>
    </subcellularLocation>
</comment>
<comment type="caution">
    <text evidence="7">The sequence shown here is derived from an EMBL/GenBank/DDBJ whole genome shotgun (WGS) entry which is preliminary data.</text>
</comment>
<keyword evidence="4" id="KW-0964">Secreted</keyword>
<dbReference type="NCBIfam" id="TIGR02550">
    <property type="entry name" value="flagell_flgL"/>
    <property type="match status" value="1"/>
</dbReference>
<evidence type="ECO:0000259" key="6">
    <source>
        <dbReference type="Pfam" id="PF00669"/>
    </source>
</evidence>
<dbReference type="PANTHER" id="PTHR42792">
    <property type="entry name" value="FLAGELLIN"/>
    <property type="match status" value="1"/>
</dbReference>
<keyword evidence="5" id="KW-0975">Bacterial flagellum</keyword>
<evidence type="ECO:0000256" key="5">
    <source>
        <dbReference type="ARBA" id="ARBA00023143"/>
    </source>
</evidence>
<comment type="similarity">
    <text evidence="3">Belongs to the bacterial flagellin family.</text>
</comment>
<name>A0A2G4U6T5_YERBE</name>
<gene>
    <name evidence="7" type="primary">flgL</name>
    <name evidence="7" type="ORF">CS533_02930</name>
</gene>
<reference evidence="7 8" key="1">
    <citation type="submission" date="2017-10" db="EMBL/GenBank/DDBJ databases">
        <authorList>
            <person name="Banno H."/>
            <person name="Chua N.-H."/>
        </authorList>
    </citation>
    <scope>NUCLEOTIDE SEQUENCE [LARGE SCALE GENOMIC DNA]</scope>
    <source>
        <strain evidence="7 8">SCPM-O-B-7607</strain>
    </source>
</reference>
<dbReference type="InterPro" id="IPR001029">
    <property type="entry name" value="Flagellin_N"/>
</dbReference>
<evidence type="ECO:0000256" key="2">
    <source>
        <dbReference type="ARBA" id="ARBA00004613"/>
    </source>
</evidence>
<evidence type="ECO:0000256" key="3">
    <source>
        <dbReference type="ARBA" id="ARBA00005709"/>
    </source>
</evidence>
<dbReference type="GO" id="GO:0005576">
    <property type="term" value="C:extracellular region"/>
    <property type="evidence" value="ECO:0007669"/>
    <property type="project" value="UniProtKB-SubCell"/>
</dbReference>
<dbReference type="Pfam" id="PF00669">
    <property type="entry name" value="Flagellin_N"/>
    <property type="match status" value="1"/>
</dbReference>
<dbReference type="AlphaFoldDB" id="A0A2G4U6T5"/>
<dbReference type="InterPro" id="IPR013384">
    <property type="entry name" value="Flagell_FlgL"/>
</dbReference>
<organism evidence="7 8">
    <name type="scientific">Yersinia bercovieri</name>
    <dbReference type="NCBI Taxonomy" id="634"/>
    <lineage>
        <taxon>Bacteria</taxon>
        <taxon>Pseudomonadati</taxon>
        <taxon>Pseudomonadota</taxon>
        <taxon>Gammaproteobacteria</taxon>
        <taxon>Enterobacterales</taxon>
        <taxon>Yersiniaceae</taxon>
        <taxon>Yersinia</taxon>
    </lineage>
</organism>
<keyword evidence="7" id="KW-0966">Cell projection</keyword>
<dbReference type="GO" id="GO:0071973">
    <property type="term" value="P:bacterial-type flagellum-dependent cell motility"/>
    <property type="evidence" value="ECO:0007669"/>
    <property type="project" value="InterPro"/>
</dbReference>
<sequence length="305" mass="33024">MRLSTQYMYQHNIDSMSKAMTTNNNIYMRLSAQRNLLTPSDDPAGASQAIIYQNALSNINQFDTARLYAQDALEQEDNVLSSVGNILTKNLSEKIIAAGNDTHSDADRAALATELQGIRDNLLDLANSKNSNGRFIFAGFKTGSEPFQKDGSYVGGDTPPTQIVADSTEMQVGHIGSDVFMTGTSDDIFAALDSAIAALNTPIVDDADREALHQVLDSANIAVKNGIDNLGKIQAQVGTNLQQIDSLALNSATQKINIESRLQETVGSDYDSIITLIAQSKMSDFALSSSMMVFQSMQKMSIFNM</sequence>
<dbReference type="SUPFAM" id="SSF64518">
    <property type="entry name" value="Phase 1 flagellin"/>
    <property type="match status" value="1"/>
</dbReference>
<protein>
    <submittedName>
        <fullName evidence="7">Flagellar hook-associated protein 3</fullName>
    </submittedName>
</protein>
<dbReference type="Gene3D" id="1.20.1330.10">
    <property type="entry name" value="f41 fragment of flagellin, N-terminal domain"/>
    <property type="match status" value="1"/>
</dbReference>
<dbReference type="PANTHER" id="PTHR42792:SF1">
    <property type="entry name" value="FLAGELLAR HOOK-ASSOCIATED PROTEIN 3"/>
    <property type="match status" value="1"/>
</dbReference>
<accession>A0A2G4U6T5</accession>
<dbReference type="InterPro" id="IPR001492">
    <property type="entry name" value="Flagellin"/>
</dbReference>